<protein>
    <submittedName>
        <fullName evidence="1">WAPL (Wings apart-like protein regulation of heterochromatin) protein</fullName>
    </submittedName>
</protein>
<organism evidence="1">
    <name type="scientific">Zea mays</name>
    <name type="common">Maize</name>
    <dbReference type="NCBI Taxonomy" id="4577"/>
    <lineage>
        <taxon>Eukaryota</taxon>
        <taxon>Viridiplantae</taxon>
        <taxon>Streptophyta</taxon>
        <taxon>Embryophyta</taxon>
        <taxon>Tracheophyta</taxon>
        <taxon>Spermatophyta</taxon>
        <taxon>Magnoliopsida</taxon>
        <taxon>Liliopsida</taxon>
        <taxon>Poales</taxon>
        <taxon>Poaceae</taxon>
        <taxon>PACMAD clade</taxon>
        <taxon>Panicoideae</taxon>
        <taxon>Andropogonodae</taxon>
        <taxon>Andropogoneae</taxon>
        <taxon>Tripsacinae</taxon>
        <taxon>Zea</taxon>
    </lineage>
</organism>
<name>A0A1D6GNP1_MAIZE</name>
<gene>
    <name evidence="1" type="ORF">ZEAMMB73_Zm00001d013935</name>
</gene>
<dbReference type="EMBL" id="CM000781">
    <property type="protein sequence ID" value="AQK64833.1"/>
    <property type="molecule type" value="Genomic_DNA"/>
</dbReference>
<reference evidence="1" key="1">
    <citation type="submission" date="2015-12" db="EMBL/GenBank/DDBJ databases">
        <title>Update maize B73 reference genome by single molecule sequencing technologies.</title>
        <authorList>
            <consortium name="Maize Genome Sequencing Project"/>
            <person name="Ware D."/>
        </authorList>
    </citation>
    <scope>NUCLEOTIDE SEQUENCE</scope>
    <source>
        <tissue evidence="1">Seedling</tissue>
    </source>
</reference>
<sequence length="35" mass="3976">MSSPVAQPPRQLGIRRGRSQVSTLLSMLKCFNRFI</sequence>
<evidence type="ECO:0000313" key="1">
    <source>
        <dbReference type="EMBL" id="AQK64833.1"/>
    </source>
</evidence>
<proteinExistence type="predicted"/>
<accession>A0A1D6GNP1</accession>
<dbReference type="AlphaFoldDB" id="A0A1D6GNP1"/>